<protein>
    <submittedName>
        <fullName evidence="1">Uncharacterized protein</fullName>
    </submittedName>
</protein>
<organism evidence="1 2">
    <name type="scientific">Desulfovibrio intestinalis</name>
    <dbReference type="NCBI Taxonomy" id="58621"/>
    <lineage>
        <taxon>Bacteria</taxon>
        <taxon>Pseudomonadati</taxon>
        <taxon>Thermodesulfobacteriota</taxon>
        <taxon>Desulfovibrionia</taxon>
        <taxon>Desulfovibrionales</taxon>
        <taxon>Desulfovibrionaceae</taxon>
        <taxon>Desulfovibrio</taxon>
    </lineage>
</organism>
<dbReference type="EMBL" id="JACHGO010000003">
    <property type="protein sequence ID" value="MBB5143164.1"/>
    <property type="molecule type" value="Genomic_DNA"/>
</dbReference>
<dbReference type="RefSeq" id="WP_183718519.1">
    <property type="nucleotide sequence ID" value="NZ_JACHGO010000003.1"/>
</dbReference>
<evidence type="ECO:0000313" key="1">
    <source>
        <dbReference type="EMBL" id="MBB5143164.1"/>
    </source>
</evidence>
<name>A0A7W8FDY8_9BACT</name>
<gene>
    <name evidence="1" type="ORF">HNQ38_001252</name>
</gene>
<sequence>MDQHPFAQVIFFQDMRTALAFKRMLGEARGHDPEKFIVTAQLGDNLSVLPWNYFHGHKVVFIPAPTKECMALVKLYKGYIAGTQTKSFHIYSGFLLHSQPCCDLTGHVEGITDVEEELLYKAVWIDTVERPTWLMEPVVKQGVSYDRLKPNVCKL</sequence>
<evidence type="ECO:0000313" key="2">
    <source>
        <dbReference type="Proteomes" id="UP000539075"/>
    </source>
</evidence>
<keyword evidence="2" id="KW-1185">Reference proteome</keyword>
<accession>A0A7W8FDY8</accession>
<proteinExistence type="predicted"/>
<comment type="caution">
    <text evidence="1">The sequence shown here is derived from an EMBL/GenBank/DDBJ whole genome shotgun (WGS) entry which is preliminary data.</text>
</comment>
<dbReference type="Proteomes" id="UP000539075">
    <property type="component" value="Unassembled WGS sequence"/>
</dbReference>
<reference evidence="1 2" key="1">
    <citation type="submission" date="2020-08" db="EMBL/GenBank/DDBJ databases">
        <title>Genomic Encyclopedia of Type Strains, Phase IV (KMG-IV): sequencing the most valuable type-strain genomes for metagenomic binning, comparative biology and taxonomic classification.</title>
        <authorList>
            <person name="Goeker M."/>
        </authorList>
    </citation>
    <scope>NUCLEOTIDE SEQUENCE [LARGE SCALE GENOMIC DNA]</scope>
    <source>
        <strain evidence="1 2">DSM 11275</strain>
    </source>
</reference>
<dbReference type="AlphaFoldDB" id="A0A7W8FDY8"/>